<dbReference type="STRING" id="1802500.A2801_01740"/>
<dbReference type="GO" id="GO:0003676">
    <property type="term" value="F:nucleic acid binding"/>
    <property type="evidence" value="ECO:0007669"/>
    <property type="project" value="InterPro"/>
</dbReference>
<comment type="caution">
    <text evidence="2">The sequence shown here is derived from an EMBL/GenBank/DDBJ whole genome shotgun (WGS) entry which is preliminary data.</text>
</comment>
<dbReference type="Pfam" id="PF13456">
    <property type="entry name" value="RVT_3"/>
    <property type="match status" value="1"/>
</dbReference>
<dbReference type="Proteomes" id="UP000177263">
    <property type="component" value="Unassembled WGS sequence"/>
</dbReference>
<dbReference type="PROSITE" id="PS50879">
    <property type="entry name" value="RNASE_H_1"/>
    <property type="match status" value="1"/>
</dbReference>
<dbReference type="AlphaFoldDB" id="A0A1F7YQ15"/>
<dbReference type="InterPro" id="IPR036397">
    <property type="entry name" value="RNaseH_sf"/>
</dbReference>
<feature type="domain" description="RNase H type-1" evidence="1">
    <location>
        <begin position="3"/>
        <end position="138"/>
    </location>
</feature>
<evidence type="ECO:0000313" key="2">
    <source>
        <dbReference type="EMBL" id="OGM28605.1"/>
    </source>
</evidence>
<dbReference type="GO" id="GO:0004523">
    <property type="term" value="F:RNA-DNA hybrid ribonuclease activity"/>
    <property type="evidence" value="ECO:0007669"/>
    <property type="project" value="InterPro"/>
</dbReference>
<dbReference type="Gene3D" id="3.30.420.10">
    <property type="entry name" value="Ribonuclease H-like superfamily/Ribonuclease H"/>
    <property type="match status" value="1"/>
</dbReference>
<dbReference type="InterPro" id="IPR012337">
    <property type="entry name" value="RNaseH-like_sf"/>
</dbReference>
<organism evidence="2 3">
    <name type="scientific">Candidatus Woesebacteria bacterium RIFCSPHIGHO2_01_FULL_41_10</name>
    <dbReference type="NCBI Taxonomy" id="1802500"/>
    <lineage>
        <taxon>Bacteria</taxon>
        <taxon>Candidatus Woeseibacteriota</taxon>
    </lineage>
</organism>
<protein>
    <recommendedName>
        <fullName evidence="1">RNase H type-1 domain-containing protein</fullName>
    </recommendedName>
</protein>
<dbReference type="InterPro" id="IPR002156">
    <property type="entry name" value="RNaseH_domain"/>
</dbReference>
<sequence length="141" mass="15225">MSSSPKIIINCDGGARGNPGPAASAFVVSDDNGNVIHEEGRFLGVATNNVAEYSAVVDALTWAVTLQNSKIRELSVVLDSELVARQMKGEYKIKSSLLVPLAVKVKSLEKTLPFTVSYSHVSRQLNTLADKRVNEILDAIR</sequence>
<dbReference type="PANTHER" id="PTHR46387:SF2">
    <property type="entry name" value="RIBONUCLEASE HI"/>
    <property type="match status" value="1"/>
</dbReference>
<proteinExistence type="predicted"/>
<gene>
    <name evidence="2" type="ORF">A2801_01740</name>
</gene>
<dbReference type="PANTHER" id="PTHR46387">
    <property type="entry name" value="POLYNUCLEOTIDYL TRANSFERASE, RIBONUCLEASE H-LIKE SUPERFAMILY PROTEIN"/>
    <property type="match status" value="1"/>
</dbReference>
<evidence type="ECO:0000259" key="1">
    <source>
        <dbReference type="PROSITE" id="PS50879"/>
    </source>
</evidence>
<reference evidence="2 3" key="1">
    <citation type="journal article" date="2016" name="Nat. Commun.">
        <title>Thousands of microbial genomes shed light on interconnected biogeochemical processes in an aquifer system.</title>
        <authorList>
            <person name="Anantharaman K."/>
            <person name="Brown C.T."/>
            <person name="Hug L.A."/>
            <person name="Sharon I."/>
            <person name="Castelle C.J."/>
            <person name="Probst A.J."/>
            <person name="Thomas B.C."/>
            <person name="Singh A."/>
            <person name="Wilkins M.J."/>
            <person name="Karaoz U."/>
            <person name="Brodie E.L."/>
            <person name="Williams K.H."/>
            <person name="Hubbard S.S."/>
            <person name="Banfield J.F."/>
        </authorList>
    </citation>
    <scope>NUCLEOTIDE SEQUENCE [LARGE SCALE GENOMIC DNA]</scope>
</reference>
<dbReference type="CDD" id="cd09279">
    <property type="entry name" value="RNase_HI_like"/>
    <property type="match status" value="1"/>
</dbReference>
<dbReference type="EMBL" id="MGGM01000027">
    <property type="protein sequence ID" value="OGM28605.1"/>
    <property type="molecule type" value="Genomic_DNA"/>
</dbReference>
<evidence type="ECO:0000313" key="3">
    <source>
        <dbReference type="Proteomes" id="UP000177263"/>
    </source>
</evidence>
<dbReference type="SUPFAM" id="SSF53098">
    <property type="entry name" value="Ribonuclease H-like"/>
    <property type="match status" value="1"/>
</dbReference>
<name>A0A1F7YQ15_9BACT</name>
<accession>A0A1F7YQ15</accession>